<dbReference type="InterPro" id="IPR011701">
    <property type="entry name" value="MFS"/>
</dbReference>
<evidence type="ECO:0000313" key="9">
    <source>
        <dbReference type="EMBL" id="EDB5427735.1"/>
    </source>
</evidence>
<dbReference type="PROSITE" id="PS50850">
    <property type="entry name" value="MFS"/>
    <property type="match status" value="1"/>
</dbReference>
<dbReference type="Pfam" id="PF07690">
    <property type="entry name" value="MFS_1"/>
    <property type="match status" value="1"/>
</dbReference>
<evidence type="ECO:0000256" key="4">
    <source>
        <dbReference type="ARBA" id="ARBA00022692"/>
    </source>
</evidence>
<dbReference type="InterPro" id="IPR020846">
    <property type="entry name" value="MFS_dom"/>
</dbReference>
<evidence type="ECO:0000256" key="1">
    <source>
        <dbReference type="ARBA" id="ARBA00004429"/>
    </source>
</evidence>
<feature type="transmembrane region" description="Helical" evidence="7">
    <location>
        <begin position="364"/>
        <end position="389"/>
    </location>
</feature>
<name>A0A627B4H0_SALER</name>
<feature type="transmembrane region" description="Helical" evidence="7">
    <location>
        <begin position="281"/>
        <end position="300"/>
    </location>
</feature>
<dbReference type="GO" id="GO:0005886">
    <property type="term" value="C:plasma membrane"/>
    <property type="evidence" value="ECO:0007669"/>
    <property type="project" value="UniProtKB-SubCell"/>
</dbReference>
<dbReference type="PANTHER" id="PTHR23514">
    <property type="entry name" value="BYPASS OF STOP CODON PROTEIN 6"/>
    <property type="match status" value="1"/>
</dbReference>
<feature type="domain" description="Major facilitator superfamily (MFS) profile" evidence="8">
    <location>
        <begin position="23"/>
        <end position="393"/>
    </location>
</feature>
<evidence type="ECO:0000256" key="3">
    <source>
        <dbReference type="ARBA" id="ARBA00022519"/>
    </source>
</evidence>
<evidence type="ECO:0000256" key="6">
    <source>
        <dbReference type="ARBA" id="ARBA00023136"/>
    </source>
</evidence>
<proteinExistence type="predicted"/>
<feature type="transmembrane region" description="Helical" evidence="7">
    <location>
        <begin position="113"/>
        <end position="131"/>
    </location>
</feature>
<keyword evidence="6 7" id="KW-0472">Membrane</keyword>
<feature type="transmembrane region" description="Helical" evidence="7">
    <location>
        <begin position="177"/>
        <end position="198"/>
    </location>
</feature>
<feature type="transmembrane region" description="Helical" evidence="7">
    <location>
        <begin position="337"/>
        <end position="358"/>
    </location>
</feature>
<gene>
    <name evidence="9" type="ORF">A9Y31_15535</name>
</gene>
<evidence type="ECO:0000256" key="7">
    <source>
        <dbReference type="SAM" id="Phobius"/>
    </source>
</evidence>
<evidence type="ECO:0000256" key="2">
    <source>
        <dbReference type="ARBA" id="ARBA00022475"/>
    </source>
</evidence>
<feature type="transmembrane region" description="Helical" evidence="7">
    <location>
        <begin position="25"/>
        <end position="44"/>
    </location>
</feature>
<protein>
    <submittedName>
        <fullName evidence="9">MFS transporter</fullName>
    </submittedName>
</protein>
<feature type="transmembrane region" description="Helical" evidence="7">
    <location>
        <begin position="56"/>
        <end position="77"/>
    </location>
</feature>
<dbReference type="InterPro" id="IPR036259">
    <property type="entry name" value="MFS_trans_sf"/>
</dbReference>
<dbReference type="CDD" id="cd17393">
    <property type="entry name" value="MFS_MosC_like"/>
    <property type="match status" value="1"/>
</dbReference>
<dbReference type="GO" id="GO:0022857">
    <property type="term" value="F:transmembrane transporter activity"/>
    <property type="evidence" value="ECO:0007669"/>
    <property type="project" value="InterPro"/>
</dbReference>
<feature type="transmembrane region" description="Helical" evidence="7">
    <location>
        <begin position="89"/>
        <end position="107"/>
    </location>
</feature>
<feature type="transmembrane region" description="Helical" evidence="7">
    <location>
        <begin position="306"/>
        <end position="325"/>
    </location>
</feature>
<evidence type="ECO:0000256" key="5">
    <source>
        <dbReference type="ARBA" id="ARBA00022989"/>
    </source>
</evidence>
<organism evidence="9">
    <name type="scientific">Salmonella enterica</name>
    <name type="common">Salmonella choleraesuis</name>
    <dbReference type="NCBI Taxonomy" id="28901"/>
    <lineage>
        <taxon>Bacteria</taxon>
        <taxon>Pseudomonadati</taxon>
        <taxon>Pseudomonadota</taxon>
        <taxon>Gammaproteobacteria</taxon>
        <taxon>Enterobacterales</taxon>
        <taxon>Enterobacteriaceae</taxon>
        <taxon>Salmonella</taxon>
    </lineage>
</organism>
<feature type="transmembrane region" description="Helical" evidence="7">
    <location>
        <begin position="152"/>
        <end position="171"/>
    </location>
</feature>
<accession>A0A627B4H0</accession>
<dbReference type="PANTHER" id="PTHR23514:SF13">
    <property type="entry name" value="INNER MEMBRANE PROTEIN YBJJ"/>
    <property type="match status" value="1"/>
</dbReference>
<reference evidence="9" key="1">
    <citation type="submission" date="2018-07" db="EMBL/GenBank/DDBJ databases">
        <authorList>
            <consortium name="PulseNet: The National Subtyping Network for Foodborne Disease Surveillance"/>
            <person name="Tarr C.L."/>
            <person name="Trees E."/>
            <person name="Katz L.S."/>
            <person name="Carleton-Romer H.A."/>
            <person name="Stroika S."/>
            <person name="Kucerova Z."/>
            <person name="Roache K.F."/>
            <person name="Sabol A.L."/>
            <person name="Besser J."/>
            <person name="Gerner-Smidt P."/>
        </authorList>
    </citation>
    <scope>NUCLEOTIDE SEQUENCE</scope>
    <source>
        <strain evidence="9">PNUSAS002170</strain>
    </source>
</reference>
<keyword evidence="4 7" id="KW-0812">Transmembrane</keyword>
<dbReference type="AlphaFoldDB" id="A0A627B4H0"/>
<dbReference type="Gene3D" id="1.20.1250.20">
    <property type="entry name" value="MFS general substrate transporter like domains"/>
    <property type="match status" value="2"/>
</dbReference>
<comment type="subcellular location">
    <subcellularLocation>
        <location evidence="1">Cell inner membrane</location>
        <topology evidence="1">Multi-pass membrane protein</topology>
    </subcellularLocation>
</comment>
<dbReference type="InterPro" id="IPR051788">
    <property type="entry name" value="MFS_Transporter"/>
</dbReference>
<sequence>MSQTEEKQDFFSAPRTDRKLSQAKWSTRIAFFIAGFSLSCWAPLVPYAQQRIHADSAMLGSILLCLGLGAVIGMPTAGGLAGKIGSKKIILAGACGLFIALPLLAMVSTPVALGLTLLLFGASIGATDVAANIHGTEVQDAAGTPLMSGFHGFYSIGGLAGASFVTLLIASGLDIKIAAGAAALIVLISISLAANGFFNSRSADEHPLFVLPKGKVVGIGVLAMIIFLAEGAMLDWGAIFLIQVKNVAAGVAGTGYVVFAIAMAMSRFIGDRVVTVMGEKAMLLSGVVLTAAGIFLTTIFDSYEWVLVAMAVAGFAAGNVVPVLFSLAGRQKSMPATLAISAASILGYLGVLLGPALIGYAAHFIGLTNAFISLGIVVMLSAFIVTIIVSKKENS</sequence>
<evidence type="ECO:0000259" key="8">
    <source>
        <dbReference type="PROSITE" id="PS50850"/>
    </source>
</evidence>
<feature type="transmembrane region" description="Helical" evidence="7">
    <location>
        <begin position="248"/>
        <end position="269"/>
    </location>
</feature>
<comment type="caution">
    <text evidence="9">The sequence shown here is derived from an EMBL/GenBank/DDBJ whole genome shotgun (WGS) entry which is preliminary data.</text>
</comment>
<keyword evidence="2" id="KW-1003">Cell membrane</keyword>
<dbReference type="EMBL" id="AALNVM010000012">
    <property type="protein sequence ID" value="EDB5427735.1"/>
    <property type="molecule type" value="Genomic_DNA"/>
</dbReference>
<keyword evidence="3" id="KW-0997">Cell inner membrane</keyword>
<keyword evidence="5 7" id="KW-1133">Transmembrane helix</keyword>
<dbReference type="SUPFAM" id="SSF103473">
    <property type="entry name" value="MFS general substrate transporter"/>
    <property type="match status" value="1"/>
</dbReference>